<name>A0A0N8R3F9_PSESX</name>
<reference evidence="1 2" key="1">
    <citation type="submission" date="2015-09" db="EMBL/GenBank/DDBJ databases">
        <title>Genome announcement of multiple Pseudomonas syringae strains.</title>
        <authorList>
            <person name="Thakur S."/>
            <person name="Wang P.W."/>
            <person name="Gong Y."/>
            <person name="Weir B.S."/>
            <person name="Guttman D.S."/>
        </authorList>
    </citation>
    <scope>NUCLEOTIDE SEQUENCE [LARGE SCALE GENOMIC DNA]</scope>
    <source>
        <strain evidence="1 2">ICMP9419</strain>
    </source>
</reference>
<proteinExistence type="predicted"/>
<comment type="caution">
    <text evidence="1">The sequence shown here is derived from an EMBL/GenBank/DDBJ whole genome shotgun (WGS) entry which is preliminary data.</text>
</comment>
<dbReference type="PATRIC" id="fig|264450.4.peg.2760"/>
<dbReference type="Proteomes" id="UP000050381">
    <property type="component" value="Unassembled WGS sequence"/>
</dbReference>
<dbReference type="RefSeq" id="WP_231995014.1">
    <property type="nucleotide sequence ID" value="NZ_LJQD01000549.1"/>
</dbReference>
<sequence length="166" mass="18789">MQAFLVEVAMPPKAQQKSKGRRGRPRIETQRTLYQIKLSGWDFAWSLSLAMPNNLRASEGHYHEHMILTLKGTVLYPESFKYPDVECQLYADPRLMKDIAPPKGIGSMTASGTRLVAYIAVPRERIDILVGAADRLLSLELNATPLHYRRGLVMSMHLGTEPEPDW</sequence>
<evidence type="ECO:0000313" key="1">
    <source>
        <dbReference type="EMBL" id="KPW89478.1"/>
    </source>
</evidence>
<evidence type="ECO:0000313" key="2">
    <source>
        <dbReference type="Proteomes" id="UP000050381"/>
    </source>
</evidence>
<organism evidence="1 2">
    <name type="scientific">Pseudomonas syringae pv. castaneae</name>
    <dbReference type="NCBI Taxonomy" id="264450"/>
    <lineage>
        <taxon>Bacteria</taxon>
        <taxon>Pseudomonadati</taxon>
        <taxon>Pseudomonadota</taxon>
        <taxon>Gammaproteobacteria</taxon>
        <taxon>Pseudomonadales</taxon>
        <taxon>Pseudomonadaceae</taxon>
        <taxon>Pseudomonas</taxon>
        <taxon>Pseudomonas syringae</taxon>
    </lineage>
</organism>
<gene>
    <name evidence="1" type="ORF">ALO79_200226</name>
</gene>
<accession>A0A0N8R3F9</accession>
<dbReference type="AlphaFoldDB" id="A0A0N8R3F9"/>
<dbReference type="EMBL" id="LJQD01000549">
    <property type="protein sequence ID" value="KPW89478.1"/>
    <property type="molecule type" value="Genomic_DNA"/>
</dbReference>
<protein>
    <submittedName>
        <fullName evidence="1">Enolase</fullName>
    </submittedName>
</protein>